<dbReference type="Proteomes" id="UP001321475">
    <property type="component" value="Chromosome"/>
</dbReference>
<evidence type="ECO:0000256" key="1">
    <source>
        <dbReference type="SAM" id="Phobius"/>
    </source>
</evidence>
<proteinExistence type="predicted"/>
<name>A0ABM8G2D1_9CELL</name>
<evidence type="ECO:0008006" key="4">
    <source>
        <dbReference type="Google" id="ProtNLM"/>
    </source>
</evidence>
<feature type="transmembrane region" description="Helical" evidence="1">
    <location>
        <begin position="12"/>
        <end position="32"/>
    </location>
</feature>
<gene>
    <name evidence="2" type="ORF">GCM10025865_15570</name>
</gene>
<keyword evidence="3" id="KW-1185">Reference proteome</keyword>
<keyword evidence="1" id="KW-0472">Membrane</keyword>
<evidence type="ECO:0000313" key="3">
    <source>
        <dbReference type="Proteomes" id="UP001321475"/>
    </source>
</evidence>
<evidence type="ECO:0000313" key="2">
    <source>
        <dbReference type="EMBL" id="BDZ42258.1"/>
    </source>
</evidence>
<reference evidence="3" key="1">
    <citation type="journal article" date="2019" name="Int. J. Syst. Evol. Microbiol.">
        <title>The Global Catalogue of Microorganisms (GCM) 10K type strain sequencing project: providing services to taxonomists for standard genome sequencing and annotation.</title>
        <authorList>
            <consortium name="The Broad Institute Genomics Platform"/>
            <consortium name="The Broad Institute Genome Sequencing Center for Infectious Disease"/>
            <person name="Wu L."/>
            <person name="Ma J."/>
        </authorList>
    </citation>
    <scope>NUCLEOTIDE SEQUENCE [LARGE SCALE GENOMIC DNA]</scope>
    <source>
        <strain evidence="3">NBRC 108565</strain>
    </source>
</reference>
<keyword evidence="1" id="KW-1133">Transmembrane helix</keyword>
<keyword evidence="1" id="KW-0812">Transmembrane</keyword>
<sequence length="91" mass="9047">MSKYIELDALVQVVLAGILVGAGLPALFALGVRTLVGRDGSLATGAAAATDSVATRTARPAAWRLVVAGLCFAVIVAAIGAGIWFLASGGH</sequence>
<protein>
    <recommendedName>
        <fullName evidence="4">Transmembrane protein</fullName>
    </recommendedName>
</protein>
<feature type="transmembrane region" description="Helical" evidence="1">
    <location>
        <begin position="65"/>
        <end position="87"/>
    </location>
</feature>
<dbReference type="RefSeq" id="WP_286219251.1">
    <property type="nucleotide sequence ID" value="NZ_AP027729.1"/>
</dbReference>
<organism evidence="2 3">
    <name type="scientific">Paraoerskovia sediminicola</name>
    <dbReference type="NCBI Taxonomy" id="1138587"/>
    <lineage>
        <taxon>Bacteria</taxon>
        <taxon>Bacillati</taxon>
        <taxon>Actinomycetota</taxon>
        <taxon>Actinomycetes</taxon>
        <taxon>Micrococcales</taxon>
        <taxon>Cellulomonadaceae</taxon>
        <taxon>Paraoerskovia</taxon>
    </lineage>
</organism>
<accession>A0ABM8G2D1</accession>
<dbReference type="EMBL" id="AP027729">
    <property type="protein sequence ID" value="BDZ42258.1"/>
    <property type="molecule type" value="Genomic_DNA"/>
</dbReference>